<protein>
    <submittedName>
        <fullName evidence="3">Xanthine dehydrogenase accessory factor</fullName>
    </submittedName>
</protein>
<dbReference type="InterPro" id="IPR003777">
    <property type="entry name" value="XdhC_CoxI"/>
</dbReference>
<gene>
    <name evidence="3" type="ORF">SAMN02745728_02094</name>
</gene>
<dbReference type="PANTHER" id="PTHR30388">
    <property type="entry name" value="ALDEHYDE OXIDOREDUCTASE MOLYBDENUM COFACTOR ASSEMBLY PROTEIN"/>
    <property type="match status" value="1"/>
</dbReference>
<dbReference type="AlphaFoldDB" id="A0A1M7TJ55"/>
<dbReference type="NCBIfam" id="NF045664">
    <property type="entry name" value="XdhC_rel_AOR"/>
    <property type="match status" value="1"/>
</dbReference>
<sequence length="353" mass="38893">MHSLLTQACKLLENNETICLAVVIHQEGSTPRGAGSRMLVSKNGLVVGTIGGGLVEGMVLEECQKILKNEQINSQASGQANEQVSSQAKILDLNLSGTIAAQSDMICGGNLRVLIEAITPAKLDFFKALIRIMQKDWVLITDITCKNELQYSAVTTEETIGAKLPTLILNKARELILNRIEKTELLFLEGREFFIEHFTPPLRMIIVGGGHVSRPTSQIADLAGFQTIVLDDRPEFSNAERFPWAESVLTIPNFEDCFIKLNPDNYTYIVIVTRGHLHDATVLQQALATKAGYIGMIGSKRKRKDVYDTLRSQGVSEELIQPVRCPIGLDINAETPEEIAVSIVAQCIAHRRS</sequence>
<feature type="domain" description="XdhC- CoxI" evidence="1">
    <location>
        <begin position="12"/>
        <end position="70"/>
    </location>
</feature>
<evidence type="ECO:0000259" key="1">
    <source>
        <dbReference type="Pfam" id="PF02625"/>
    </source>
</evidence>
<organism evidence="3 4">
    <name type="scientific">Desulfovibrio litoralis DSM 11393</name>
    <dbReference type="NCBI Taxonomy" id="1121455"/>
    <lineage>
        <taxon>Bacteria</taxon>
        <taxon>Pseudomonadati</taxon>
        <taxon>Thermodesulfobacteriota</taxon>
        <taxon>Desulfovibrionia</taxon>
        <taxon>Desulfovibrionales</taxon>
        <taxon>Desulfovibrionaceae</taxon>
        <taxon>Desulfovibrio</taxon>
    </lineage>
</organism>
<dbReference type="STRING" id="1121455.SAMN02745728_02094"/>
<proteinExistence type="predicted"/>
<dbReference type="EMBL" id="FRDI01000013">
    <property type="protein sequence ID" value="SHN70755.1"/>
    <property type="molecule type" value="Genomic_DNA"/>
</dbReference>
<dbReference type="PANTHER" id="PTHR30388:SF6">
    <property type="entry name" value="XANTHINE DEHYDROGENASE SUBUNIT A-RELATED"/>
    <property type="match status" value="1"/>
</dbReference>
<dbReference type="InterPro" id="IPR027051">
    <property type="entry name" value="XdhC_Rossmann_dom"/>
</dbReference>
<dbReference type="InterPro" id="IPR052698">
    <property type="entry name" value="MoCofactor_Util/Proc"/>
</dbReference>
<evidence type="ECO:0000259" key="2">
    <source>
        <dbReference type="Pfam" id="PF13478"/>
    </source>
</evidence>
<accession>A0A1M7TJ55</accession>
<evidence type="ECO:0000313" key="3">
    <source>
        <dbReference type="EMBL" id="SHN70755.1"/>
    </source>
</evidence>
<dbReference type="Proteomes" id="UP000186469">
    <property type="component" value="Unassembled WGS sequence"/>
</dbReference>
<dbReference type="RefSeq" id="WP_072697770.1">
    <property type="nucleotide sequence ID" value="NZ_FRDI01000013.1"/>
</dbReference>
<feature type="domain" description="XdhC Rossmann" evidence="2">
    <location>
        <begin position="204"/>
        <end position="347"/>
    </location>
</feature>
<reference evidence="3 4" key="1">
    <citation type="submission" date="2016-12" db="EMBL/GenBank/DDBJ databases">
        <authorList>
            <person name="Song W.-J."/>
            <person name="Kurnit D.M."/>
        </authorList>
    </citation>
    <scope>NUCLEOTIDE SEQUENCE [LARGE SCALE GENOMIC DNA]</scope>
    <source>
        <strain evidence="3 4">DSM 11393</strain>
    </source>
</reference>
<dbReference type="Gene3D" id="3.40.50.720">
    <property type="entry name" value="NAD(P)-binding Rossmann-like Domain"/>
    <property type="match status" value="1"/>
</dbReference>
<dbReference type="Pfam" id="PF13478">
    <property type="entry name" value="XdhC_C"/>
    <property type="match status" value="1"/>
</dbReference>
<evidence type="ECO:0000313" key="4">
    <source>
        <dbReference type="Proteomes" id="UP000186469"/>
    </source>
</evidence>
<dbReference type="OrthoDB" id="9815497at2"/>
<name>A0A1M7TJ55_9BACT</name>
<dbReference type="Pfam" id="PF02625">
    <property type="entry name" value="XdhC_CoxI"/>
    <property type="match status" value="1"/>
</dbReference>
<keyword evidence="4" id="KW-1185">Reference proteome</keyword>